<protein>
    <submittedName>
        <fullName evidence="2">H(+)/Cl(-) exchange transporter ClcA domain protein</fullName>
    </submittedName>
</protein>
<accession>A0A328TPP6</accession>
<sequence>MPAASGSGLIPLVTAGNYRAGTLLFIFIIRLATTLLCFCSGVVPSGILR</sequence>
<dbReference type="Proteomes" id="UP000244334">
    <property type="component" value="Unassembled WGS sequence"/>
</dbReference>
<organism evidence="2 3">
    <name type="scientific">Candidatus Erwinia dacicola</name>
    <dbReference type="NCBI Taxonomy" id="252393"/>
    <lineage>
        <taxon>Bacteria</taxon>
        <taxon>Pseudomonadati</taxon>
        <taxon>Pseudomonadota</taxon>
        <taxon>Gammaproteobacteria</taxon>
        <taxon>Enterobacterales</taxon>
        <taxon>Erwiniaceae</taxon>
        <taxon>Erwinia</taxon>
    </lineage>
</organism>
<dbReference type="EMBL" id="LJAM02000210">
    <property type="protein sequence ID" value="RAP71051.1"/>
    <property type="molecule type" value="Genomic_DNA"/>
</dbReference>
<dbReference type="AlphaFoldDB" id="A0A328TPP6"/>
<gene>
    <name evidence="2" type="ORF">ACZ87_02141</name>
</gene>
<reference evidence="2" key="1">
    <citation type="submission" date="2018-04" db="EMBL/GenBank/DDBJ databases">
        <title>Genomes of the Obligate Erwinia dacicola and Facultative Enterobacter sp. OLF Endosymbionts of the Olive Fruit fly, Bactrocera oleae.</title>
        <authorList>
            <person name="Estes A.M."/>
            <person name="Hearn D.J."/>
            <person name="Agarwal S."/>
            <person name="Pierson E.A."/>
            <person name="Dunning-Hotopp J.C."/>
        </authorList>
    </citation>
    <scope>NUCLEOTIDE SEQUENCE [LARGE SCALE GENOMIC DNA]</scope>
    <source>
        <strain evidence="2">Oroville</strain>
    </source>
</reference>
<keyword evidence="1" id="KW-0812">Transmembrane</keyword>
<keyword evidence="3" id="KW-1185">Reference proteome</keyword>
<evidence type="ECO:0000313" key="2">
    <source>
        <dbReference type="EMBL" id="RAP71051.1"/>
    </source>
</evidence>
<comment type="caution">
    <text evidence="2">The sequence shown here is derived from an EMBL/GenBank/DDBJ whole genome shotgun (WGS) entry which is preliminary data.</text>
</comment>
<name>A0A328TPP6_9GAMM</name>
<keyword evidence="1" id="KW-1133">Transmembrane helix</keyword>
<evidence type="ECO:0000256" key="1">
    <source>
        <dbReference type="SAM" id="Phobius"/>
    </source>
</evidence>
<proteinExistence type="predicted"/>
<keyword evidence="1" id="KW-0472">Membrane</keyword>
<feature type="transmembrane region" description="Helical" evidence="1">
    <location>
        <begin position="20"/>
        <end position="43"/>
    </location>
</feature>
<evidence type="ECO:0000313" key="3">
    <source>
        <dbReference type="Proteomes" id="UP000244334"/>
    </source>
</evidence>